<evidence type="ECO:0000313" key="1">
    <source>
        <dbReference type="EMBL" id="PRQ24390.1"/>
    </source>
</evidence>
<accession>A0A2P6PR35</accession>
<dbReference type="Proteomes" id="UP000238479">
    <property type="component" value="Chromosome 6"/>
</dbReference>
<dbReference type="Gramene" id="PRQ24390">
    <property type="protein sequence ID" value="PRQ24390"/>
    <property type="gene ID" value="RchiOBHm_Chr6g0271911"/>
</dbReference>
<dbReference type="EMBL" id="PDCK01000044">
    <property type="protein sequence ID" value="PRQ24390.1"/>
    <property type="molecule type" value="Genomic_DNA"/>
</dbReference>
<dbReference type="AlphaFoldDB" id="A0A2P6PR35"/>
<protein>
    <submittedName>
        <fullName evidence="1">Uncharacterized protein</fullName>
    </submittedName>
</protein>
<gene>
    <name evidence="1" type="ORF">RchiOBHm_Chr6g0271911</name>
</gene>
<organism evidence="1 2">
    <name type="scientific">Rosa chinensis</name>
    <name type="common">China rose</name>
    <dbReference type="NCBI Taxonomy" id="74649"/>
    <lineage>
        <taxon>Eukaryota</taxon>
        <taxon>Viridiplantae</taxon>
        <taxon>Streptophyta</taxon>
        <taxon>Embryophyta</taxon>
        <taxon>Tracheophyta</taxon>
        <taxon>Spermatophyta</taxon>
        <taxon>Magnoliopsida</taxon>
        <taxon>eudicotyledons</taxon>
        <taxon>Gunneridae</taxon>
        <taxon>Pentapetalae</taxon>
        <taxon>rosids</taxon>
        <taxon>fabids</taxon>
        <taxon>Rosales</taxon>
        <taxon>Rosaceae</taxon>
        <taxon>Rosoideae</taxon>
        <taxon>Rosoideae incertae sedis</taxon>
        <taxon>Rosa</taxon>
    </lineage>
</organism>
<reference evidence="1 2" key="1">
    <citation type="journal article" date="2018" name="Nat. Genet.">
        <title>The Rosa genome provides new insights in the design of modern roses.</title>
        <authorList>
            <person name="Bendahmane M."/>
        </authorList>
    </citation>
    <scope>NUCLEOTIDE SEQUENCE [LARGE SCALE GENOMIC DNA]</scope>
    <source>
        <strain evidence="2">cv. Old Blush</strain>
    </source>
</reference>
<name>A0A2P6PR35_ROSCH</name>
<sequence>MRRRTTILRLYPQRIQALTQVLGDVSLNNLFKTSCINLQISYHAIC</sequence>
<evidence type="ECO:0000313" key="2">
    <source>
        <dbReference type="Proteomes" id="UP000238479"/>
    </source>
</evidence>
<keyword evidence="2" id="KW-1185">Reference proteome</keyword>
<comment type="caution">
    <text evidence="1">The sequence shown here is derived from an EMBL/GenBank/DDBJ whole genome shotgun (WGS) entry which is preliminary data.</text>
</comment>
<proteinExistence type="predicted"/>